<dbReference type="EMBL" id="JBIACK010000010">
    <property type="protein sequence ID" value="MFE8702590.1"/>
    <property type="molecule type" value="Genomic_DNA"/>
</dbReference>
<dbReference type="InterPro" id="IPR000086">
    <property type="entry name" value="NUDIX_hydrolase_dom"/>
</dbReference>
<name>A0ABW6KH66_9BACI</name>
<dbReference type="PANTHER" id="PTHR43046:SF14">
    <property type="entry name" value="MUTT_NUDIX FAMILY PROTEIN"/>
    <property type="match status" value="1"/>
</dbReference>
<evidence type="ECO:0000256" key="2">
    <source>
        <dbReference type="ARBA" id="ARBA00022801"/>
    </source>
</evidence>
<comment type="similarity">
    <text evidence="3">Belongs to the Nudix hydrolase family.</text>
</comment>
<dbReference type="InterPro" id="IPR020476">
    <property type="entry name" value="Nudix_hydrolase"/>
</dbReference>
<evidence type="ECO:0000259" key="4">
    <source>
        <dbReference type="PROSITE" id="PS51462"/>
    </source>
</evidence>
<dbReference type="InterPro" id="IPR020084">
    <property type="entry name" value="NUDIX_hydrolase_CS"/>
</dbReference>
<dbReference type="Gene3D" id="3.90.79.10">
    <property type="entry name" value="Nucleoside Triphosphate Pyrophosphohydrolase"/>
    <property type="match status" value="1"/>
</dbReference>
<comment type="caution">
    <text evidence="5">The sequence shown here is derived from an EMBL/GenBank/DDBJ whole genome shotgun (WGS) entry which is preliminary data.</text>
</comment>
<feature type="domain" description="Nudix hydrolase" evidence="4">
    <location>
        <begin position="1"/>
        <end position="129"/>
    </location>
</feature>
<dbReference type="PANTHER" id="PTHR43046">
    <property type="entry name" value="GDP-MANNOSE MANNOSYL HYDROLASE"/>
    <property type="match status" value="1"/>
</dbReference>
<dbReference type="Pfam" id="PF00293">
    <property type="entry name" value="NUDIX"/>
    <property type="match status" value="1"/>
</dbReference>
<dbReference type="Proteomes" id="UP001601059">
    <property type="component" value="Unassembled WGS sequence"/>
</dbReference>
<protein>
    <submittedName>
        <fullName evidence="5">NUDIX domain-containing protein</fullName>
    </submittedName>
</protein>
<gene>
    <name evidence="5" type="ORF">ACFYKX_18485</name>
</gene>
<comment type="cofactor">
    <cofactor evidence="1">
        <name>Mg(2+)</name>
        <dbReference type="ChEBI" id="CHEBI:18420"/>
    </cofactor>
</comment>
<proteinExistence type="inferred from homology"/>
<evidence type="ECO:0000256" key="1">
    <source>
        <dbReference type="ARBA" id="ARBA00001946"/>
    </source>
</evidence>
<keyword evidence="2 3" id="KW-0378">Hydrolase</keyword>
<dbReference type="InterPro" id="IPR015797">
    <property type="entry name" value="NUDIX_hydrolase-like_dom_sf"/>
</dbReference>
<evidence type="ECO:0000256" key="3">
    <source>
        <dbReference type="RuleBase" id="RU003476"/>
    </source>
</evidence>
<accession>A0ABW6KH66</accession>
<evidence type="ECO:0000313" key="6">
    <source>
        <dbReference type="Proteomes" id="UP001601059"/>
    </source>
</evidence>
<dbReference type="PROSITE" id="PS51462">
    <property type="entry name" value="NUDIX"/>
    <property type="match status" value="1"/>
</dbReference>
<keyword evidence="6" id="KW-1185">Reference proteome</keyword>
<organism evidence="5 6">
    <name type="scientific">Cytobacillus spartinae</name>
    <dbReference type="NCBI Taxonomy" id="3299023"/>
    <lineage>
        <taxon>Bacteria</taxon>
        <taxon>Bacillati</taxon>
        <taxon>Bacillota</taxon>
        <taxon>Bacilli</taxon>
        <taxon>Bacillales</taxon>
        <taxon>Bacillaceae</taxon>
        <taxon>Cytobacillus</taxon>
    </lineage>
</organism>
<sequence length="139" mass="15841">MTRPRAFAAIIKNNHILMVKENYPDGSFWTLPGGGLEEGESFEDAVIREVKEEVNLDVKVVKYLFSGRYSRGEERCFLVSLLNDREPTLGYDPEAGDNQTLSEVKWHSLESMKDDLHVSRVLKALHTSSNNPFLRQNEA</sequence>
<dbReference type="PRINTS" id="PR00502">
    <property type="entry name" value="NUDIXFAMILY"/>
</dbReference>
<evidence type="ECO:0000313" key="5">
    <source>
        <dbReference type="EMBL" id="MFE8702590.1"/>
    </source>
</evidence>
<dbReference type="PROSITE" id="PS00893">
    <property type="entry name" value="NUDIX_BOX"/>
    <property type="match status" value="1"/>
</dbReference>
<dbReference type="SUPFAM" id="SSF55811">
    <property type="entry name" value="Nudix"/>
    <property type="match status" value="1"/>
</dbReference>
<dbReference type="RefSeq" id="WP_389362550.1">
    <property type="nucleotide sequence ID" value="NZ_JBIACK010000010.1"/>
</dbReference>
<reference evidence="5 6" key="1">
    <citation type="submission" date="2024-08" db="EMBL/GenBank/DDBJ databases">
        <title>Two novel Cytobacillus novel species.</title>
        <authorList>
            <person name="Liu G."/>
        </authorList>
    </citation>
    <scope>NUCLEOTIDE SEQUENCE [LARGE SCALE GENOMIC DNA]</scope>
    <source>
        <strain evidence="5 6">FJAT-54145</strain>
    </source>
</reference>